<dbReference type="AlphaFoldDB" id="A0A5B0DKY7"/>
<dbReference type="Proteomes" id="UP000323039">
    <property type="component" value="Unassembled WGS sequence"/>
</dbReference>
<dbReference type="RefSeq" id="WP_149517489.1">
    <property type="nucleotide sequence ID" value="NZ_VSJJ01000001.1"/>
</dbReference>
<organism evidence="1 2">
    <name type="scientific">Streptococcus cristatus</name>
    <dbReference type="NCBI Taxonomy" id="45634"/>
    <lineage>
        <taxon>Bacteria</taxon>
        <taxon>Bacillati</taxon>
        <taxon>Bacillota</taxon>
        <taxon>Bacilli</taxon>
        <taxon>Lactobacillales</taxon>
        <taxon>Streptococcaceae</taxon>
        <taxon>Streptococcus</taxon>
    </lineage>
</organism>
<comment type="caution">
    <text evidence="1">The sequence shown here is derived from an EMBL/GenBank/DDBJ whole genome shotgun (WGS) entry which is preliminary data.</text>
</comment>
<dbReference type="EMBL" id="VSJJ01000001">
    <property type="protein sequence ID" value="KAA0967504.1"/>
    <property type="molecule type" value="Genomic_DNA"/>
</dbReference>
<protein>
    <submittedName>
        <fullName evidence="1">Uncharacterized protein</fullName>
    </submittedName>
</protein>
<gene>
    <name evidence="1" type="ORF">FXF62_02205</name>
</gene>
<accession>A0A5B0DKY7</accession>
<evidence type="ECO:0000313" key="2">
    <source>
        <dbReference type="Proteomes" id="UP000323039"/>
    </source>
</evidence>
<name>A0A5B0DKY7_STRCR</name>
<reference evidence="1 2" key="1">
    <citation type="submission" date="2019-08" db="EMBL/GenBank/DDBJ databases">
        <title>Genome sequence and analysis of Streptococcus cristatus strain S22 isolated from throat swab of children scarlet fever in Hangzhou, China.</title>
        <authorList>
            <person name="Huang Y."/>
            <person name="Xie L."/>
        </authorList>
    </citation>
    <scope>NUCLEOTIDE SEQUENCE [LARGE SCALE GENOMIC DNA]</scope>
    <source>
        <strain evidence="1 2">S22</strain>
    </source>
</reference>
<evidence type="ECO:0000313" key="1">
    <source>
        <dbReference type="EMBL" id="KAA0967504.1"/>
    </source>
</evidence>
<sequence length="182" mass="21695">MVDINTEENLSQLDSILFQERIGIIRENVEYIFQRKKYNFCYKILKKVNLSEINIHRLLNDFITISILFENSIYPSAKGIGSELARKIKSLFIYSQYYCNISSNDLSEFYKMFIEFYGIAEKSGKYFSEKLHKIELDLNNRIFGNENIDISNWEYFYKTYGIPKEFFGIMEKISVTDYNFRG</sequence>
<proteinExistence type="predicted"/>